<dbReference type="InterPro" id="IPR015883">
    <property type="entry name" value="Glyco_hydro_20_cat"/>
</dbReference>
<dbReference type="GO" id="GO:0030203">
    <property type="term" value="P:glycosaminoglycan metabolic process"/>
    <property type="evidence" value="ECO:0007669"/>
    <property type="project" value="TreeGrafter"/>
</dbReference>
<dbReference type="GO" id="GO:0016020">
    <property type="term" value="C:membrane"/>
    <property type="evidence" value="ECO:0007669"/>
    <property type="project" value="TreeGrafter"/>
</dbReference>
<dbReference type="GeneID" id="60552422"/>
<dbReference type="Proteomes" id="UP000029424">
    <property type="component" value="Chromosome 1"/>
</dbReference>
<feature type="chain" id="PRO_5042609723" description="beta-N-acetylhexosaminidase" evidence="9">
    <location>
        <begin position="18"/>
        <end position="704"/>
    </location>
</feature>
<dbReference type="PROSITE" id="PS50231">
    <property type="entry name" value="RICIN_B_LECTIN"/>
    <property type="match status" value="1"/>
</dbReference>
<dbReference type="RefSeq" id="WP_124072299.1">
    <property type="nucleotide sequence ID" value="NZ_CADEQG010000006.1"/>
</dbReference>
<feature type="signal peptide" evidence="9">
    <location>
        <begin position="1"/>
        <end position="17"/>
    </location>
</feature>
<gene>
    <name evidence="11" type="ORF">DM82_365</name>
</gene>
<evidence type="ECO:0000256" key="4">
    <source>
        <dbReference type="ARBA" id="ARBA00022801"/>
    </source>
</evidence>
<evidence type="ECO:0000256" key="8">
    <source>
        <dbReference type="PIRSR" id="PIRSR625705-1"/>
    </source>
</evidence>
<sequence>MKLYALLILALCLLAGCGGDDSKSGMISPSNSTTQSARAMNATGMTNQPAVGGSTAIVALPACSAAENGTNPSGTNSTPTVVPALQNWYGGSGNLNLSASNRIVIDSAGLQDLATTFAADLKAITGFNLPIVADGTLNPGDIGLSLSPCSGTSSQIGSEGYSAYIGNSAIVRANQPSGVFYATQTLLQMFKSSSSRQSIPQGIALDWPTFPERAQMLDIGRKFYPLAYLKQQIRLMAWMKMNVFHLHLSDWEGFRVESKLYPNLASADHYSQDDIKNLVAYANLYYVTLVPEFDVPSHAVAVSSTDNNLAIGCDSMSHPANYPNSSNQWPGSDNPGWTLDITSTYTRNFLKSLFVEMMSLFPGPYFHIGTDEVPQAYDQQACAPWTAYQNQKGFKYPGDVLVDFINDMNSVVRGQGKTMEIWDWWEREQNNVSTAVDTSIRIDDWAGAASDFANGAATAFLTSGSAPLQYDTVGSQERSLYVSPGYGTSLGIYGYFDASNVYENYNFTVAPHIRGYKISRWSDSAETQSVEWIDYYAVSARQVIADRTWGGGKAANYSVFSSNAVSIGAPPYGVGQISLNQQSPICLDIKNGYAVASICDNLNPTQRWTYNSNGQIQQTGTAQCLTSTANGANSNLNGASGTWIQLSDCDATSDNQKFSYENNNLIASDGNCLDVYQGVKADQAPIDLWQCGAAQNNQTWFVPN</sequence>
<protein>
    <recommendedName>
        <fullName evidence="3">beta-N-acetylhexosaminidase</fullName>
        <ecNumber evidence="3">3.2.1.52</ecNumber>
    </recommendedName>
    <alternativeName>
        <fullName evidence="6">Beta-N-acetylhexosaminidase</fullName>
    </alternativeName>
    <alternativeName>
        <fullName evidence="7">N-acetyl-beta-glucosaminidase</fullName>
    </alternativeName>
</protein>
<dbReference type="PROSITE" id="PS51257">
    <property type="entry name" value="PROKAR_LIPOPROTEIN"/>
    <property type="match status" value="1"/>
</dbReference>
<dbReference type="InterPro" id="IPR029018">
    <property type="entry name" value="Hex-like_dom2"/>
</dbReference>
<dbReference type="InterPro" id="IPR015882">
    <property type="entry name" value="HEX_bac_N"/>
</dbReference>
<evidence type="ECO:0000256" key="2">
    <source>
        <dbReference type="ARBA" id="ARBA00006285"/>
    </source>
</evidence>
<dbReference type="PANTHER" id="PTHR22600">
    <property type="entry name" value="BETA-HEXOSAMINIDASE"/>
    <property type="match status" value="1"/>
</dbReference>
<dbReference type="Gene3D" id="3.20.20.80">
    <property type="entry name" value="Glycosidases"/>
    <property type="match status" value="1"/>
</dbReference>
<dbReference type="KEGG" id="bok:DM82_365"/>
<dbReference type="InterPro" id="IPR025705">
    <property type="entry name" value="Beta_hexosaminidase_sua/sub"/>
</dbReference>
<evidence type="ECO:0000256" key="1">
    <source>
        <dbReference type="ARBA" id="ARBA00001231"/>
    </source>
</evidence>
<keyword evidence="9" id="KW-0732">Signal</keyword>
<evidence type="ECO:0000259" key="10">
    <source>
        <dbReference type="SMART" id="SM00458"/>
    </source>
</evidence>
<dbReference type="Pfam" id="PF00728">
    <property type="entry name" value="Glyco_hydro_20"/>
    <property type="match status" value="1"/>
</dbReference>
<evidence type="ECO:0000313" key="12">
    <source>
        <dbReference type="Proteomes" id="UP000029424"/>
    </source>
</evidence>
<evidence type="ECO:0000256" key="6">
    <source>
        <dbReference type="ARBA" id="ARBA00030512"/>
    </source>
</evidence>
<dbReference type="SMART" id="SM00458">
    <property type="entry name" value="RICIN"/>
    <property type="match status" value="1"/>
</dbReference>
<keyword evidence="4 11" id="KW-0378">Hydrolase</keyword>
<reference evidence="11 12" key="1">
    <citation type="submission" date="2014-06" db="EMBL/GenBank/DDBJ databases">
        <authorList>
            <person name="Bishop-Lilly K.A."/>
            <person name="Broomall S.M."/>
            <person name="Chain P.S."/>
            <person name="Chertkov O."/>
            <person name="Coyne S.R."/>
            <person name="Daligault H.E."/>
            <person name="Davenport K.W."/>
            <person name="Erkkila T."/>
            <person name="Frey K.G."/>
            <person name="Gibbons H.S."/>
            <person name="Gu W."/>
            <person name="Jaissle J."/>
            <person name="Johnson S.L."/>
            <person name="Koroleva G.I."/>
            <person name="Ladner J.T."/>
            <person name="Lo C.-C."/>
            <person name="Minogue T.D."/>
            <person name="Munk C."/>
            <person name="Palacios G.F."/>
            <person name="Redden C.L."/>
            <person name="Rosenzweig C.N."/>
            <person name="Scholz M.B."/>
            <person name="Teshima H."/>
            <person name="Xu Y."/>
        </authorList>
    </citation>
    <scope>NUCLEOTIDE SEQUENCE [LARGE SCALE GENOMIC DNA]</scope>
    <source>
        <strain evidence="11 12">EO147</strain>
    </source>
</reference>
<dbReference type="SUPFAM" id="SSF51445">
    <property type="entry name" value="(Trans)glycosidases"/>
    <property type="match status" value="1"/>
</dbReference>
<evidence type="ECO:0000256" key="5">
    <source>
        <dbReference type="ARBA" id="ARBA00023295"/>
    </source>
</evidence>
<dbReference type="SUPFAM" id="SSF55545">
    <property type="entry name" value="beta-N-acetylhexosaminidase-like domain"/>
    <property type="match status" value="1"/>
</dbReference>
<feature type="domain" description="Ricin B lectin" evidence="10">
    <location>
        <begin position="572"/>
        <end position="702"/>
    </location>
</feature>
<dbReference type="SUPFAM" id="SSF50370">
    <property type="entry name" value="Ricin B-like lectins"/>
    <property type="match status" value="1"/>
</dbReference>
<proteinExistence type="inferred from homology"/>
<evidence type="ECO:0000313" key="11">
    <source>
        <dbReference type="EMBL" id="AIO67524.1"/>
    </source>
</evidence>
<dbReference type="AlphaFoldDB" id="A0AAI8B8P9"/>
<dbReference type="PRINTS" id="PR00738">
    <property type="entry name" value="GLHYDRLASE20"/>
</dbReference>
<keyword evidence="5" id="KW-0326">Glycosidase</keyword>
<comment type="catalytic activity">
    <reaction evidence="1">
        <text>Hydrolysis of terminal non-reducing N-acetyl-D-hexosamine residues in N-acetyl-beta-D-hexosaminides.</text>
        <dbReference type="EC" id="3.2.1.52"/>
    </reaction>
</comment>
<dbReference type="PANTHER" id="PTHR22600:SF57">
    <property type="entry name" value="BETA-N-ACETYLHEXOSAMINIDASE"/>
    <property type="match status" value="1"/>
</dbReference>
<evidence type="ECO:0000256" key="3">
    <source>
        <dbReference type="ARBA" id="ARBA00012663"/>
    </source>
</evidence>
<comment type="similarity">
    <text evidence="2">Belongs to the glycosyl hydrolase 20 family.</text>
</comment>
<feature type="active site" description="Proton donor" evidence="8">
    <location>
        <position position="372"/>
    </location>
</feature>
<dbReference type="EC" id="3.2.1.52" evidence="3"/>
<keyword evidence="12" id="KW-1185">Reference proteome</keyword>
<accession>A0AAI8B8P9</accession>
<dbReference type="Gene3D" id="2.80.10.50">
    <property type="match status" value="1"/>
</dbReference>
<dbReference type="EMBL" id="CP008726">
    <property type="protein sequence ID" value="AIO67524.1"/>
    <property type="molecule type" value="Genomic_DNA"/>
</dbReference>
<dbReference type="Pfam" id="PF00652">
    <property type="entry name" value="Ricin_B_lectin"/>
    <property type="match status" value="1"/>
</dbReference>
<evidence type="ECO:0000256" key="9">
    <source>
        <dbReference type="SAM" id="SignalP"/>
    </source>
</evidence>
<dbReference type="GO" id="GO:0004563">
    <property type="term" value="F:beta-N-acetylhexosaminidase activity"/>
    <property type="evidence" value="ECO:0007669"/>
    <property type="project" value="UniProtKB-EC"/>
</dbReference>
<name>A0AAI8B8P9_9BURK</name>
<dbReference type="InterPro" id="IPR017853">
    <property type="entry name" value="GH"/>
</dbReference>
<organism evidence="11 12">
    <name type="scientific">Burkholderia oklahomensis</name>
    <dbReference type="NCBI Taxonomy" id="342113"/>
    <lineage>
        <taxon>Bacteria</taxon>
        <taxon>Pseudomonadati</taxon>
        <taxon>Pseudomonadota</taxon>
        <taxon>Betaproteobacteria</taxon>
        <taxon>Burkholderiales</taxon>
        <taxon>Burkholderiaceae</taxon>
        <taxon>Burkholderia</taxon>
        <taxon>pseudomallei group</taxon>
    </lineage>
</organism>
<dbReference type="Gene3D" id="3.30.379.10">
    <property type="entry name" value="Chitobiase/beta-hexosaminidase domain 2-like"/>
    <property type="match status" value="1"/>
</dbReference>
<dbReference type="GO" id="GO:0005975">
    <property type="term" value="P:carbohydrate metabolic process"/>
    <property type="evidence" value="ECO:0007669"/>
    <property type="project" value="InterPro"/>
</dbReference>
<dbReference type="InterPro" id="IPR035992">
    <property type="entry name" value="Ricin_B-like_lectins"/>
</dbReference>
<dbReference type="InterPro" id="IPR000772">
    <property type="entry name" value="Ricin_B_lectin"/>
</dbReference>
<dbReference type="Pfam" id="PF02838">
    <property type="entry name" value="Glyco_hydro_20b"/>
    <property type="match status" value="1"/>
</dbReference>
<evidence type="ECO:0000256" key="7">
    <source>
        <dbReference type="ARBA" id="ARBA00033000"/>
    </source>
</evidence>